<dbReference type="InterPro" id="IPR036390">
    <property type="entry name" value="WH_DNA-bd_sf"/>
</dbReference>
<comment type="caution">
    <text evidence="5">The sequence shown here is derived from an EMBL/GenBank/DDBJ whole genome shotgun (WGS) entry which is preliminary data.</text>
</comment>
<dbReference type="Gene3D" id="1.10.10.10">
    <property type="entry name" value="Winged helix-like DNA-binding domain superfamily/Winged helix DNA-binding domain"/>
    <property type="match status" value="1"/>
</dbReference>
<organism evidence="5 6">
    <name type="scientific">candidate division WWE3 bacterium CG08_land_8_20_14_0_20_41_10</name>
    <dbReference type="NCBI Taxonomy" id="1975085"/>
    <lineage>
        <taxon>Bacteria</taxon>
        <taxon>Katanobacteria</taxon>
    </lineage>
</organism>
<evidence type="ECO:0000256" key="3">
    <source>
        <dbReference type="ARBA" id="ARBA00023163"/>
    </source>
</evidence>
<dbReference type="InterPro" id="IPR036388">
    <property type="entry name" value="WH-like_DNA-bd_sf"/>
</dbReference>
<feature type="domain" description="HTH arsR-type" evidence="4">
    <location>
        <begin position="11"/>
        <end position="104"/>
    </location>
</feature>
<keyword evidence="1" id="KW-0805">Transcription regulation</keyword>
<name>A0A2H0XC58_UNCKA</name>
<protein>
    <recommendedName>
        <fullName evidence="4">HTH arsR-type domain-containing protein</fullName>
    </recommendedName>
</protein>
<dbReference type="SUPFAM" id="SSF46785">
    <property type="entry name" value="Winged helix' DNA-binding domain"/>
    <property type="match status" value="1"/>
</dbReference>
<evidence type="ECO:0000256" key="2">
    <source>
        <dbReference type="ARBA" id="ARBA00023125"/>
    </source>
</evidence>
<dbReference type="GO" id="GO:0003700">
    <property type="term" value="F:DNA-binding transcription factor activity"/>
    <property type="evidence" value="ECO:0007669"/>
    <property type="project" value="InterPro"/>
</dbReference>
<dbReference type="Pfam" id="PF01022">
    <property type="entry name" value="HTH_5"/>
    <property type="match status" value="1"/>
</dbReference>
<evidence type="ECO:0000259" key="4">
    <source>
        <dbReference type="PROSITE" id="PS50987"/>
    </source>
</evidence>
<dbReference type="PANTHER" id="PTHR33154">
    <property type="entry name" value="TRANSCRIPTIONAL REGULATOR, ARSR FAMILY"/>
    <property type="match status" value="1"/>
</dbReference>
<evidence type="ECO:0000256" key="1">
    <source>
        <dbReference type="ARBA" id="ARBA00023015"/>
    </source>
</evidence>
<dbReference type="PANTHER" id="PTHR33154:SF33">
    <property type="entry name" value="TRANSCRIPTIONAL REPRESSOR SDPR"/>
    <property type="match status" value="1"/>
</dbReference>
<dbReference type="NCBIfam" id="NF033788">
    <property type="entry name" value="HTH_metalloreg"/>
    <property type="match status" value="1"/>
</dbReference>
<dbReference type="InterPro" id="IPR011991">
    <property type="entry name" value="ArsR-like_HTH"/>
</dbReference>
<evidence type="ECO:0000313" key="6">
    <source>
        <dbReference type="Proteomes" id="UP000231252"/>
    </source>
</evidence>
<accession>A0A2H0XC58</accession>
<dbReference type="SMART" id="SM00418">
    <property type="entry name" value="HTH_ARSR"/>
    <property type="match status" value="1"/>
</dbReference>
<keyword evidence="3" id="KW-0804">Transcription</keyword>
<proteinExistence type="predicted"/>
<dbReference type="EMBL" id="PEYU01000025">
    <property type="protein sequence ID" value="PIS22530.1"/>
    <property type="molecule type" value="Genomic_DNA"/>
</dbReference>
<dbReference type="AlphaFoldDB" id="A0A2H0XC58"/>
<dbReference type="PROSITE" id="PS50987">
    <property type="entry name" value="HTH_ARSR_2"/>
    <property type="match status" value="1"/>
</dbReference>
<sequence>MGIDIFPVRGIMLGMMNFVKISKAMSDKNRLKILEMLSENEQKVGVVSEKLGVEENLASHHLRVLSGLGFLKSDKRGREVYYKLNTPKIVSLLVDLQKNSAFKAILHEAVAEVK</sequence>
<dbReference type="InterPro" id="IPR051081">
    <property type="entry name" value="HTH_MetalResp_TranReg"/>
</dbReference>
<dbReference type="InterPro" id="IPR001845">
    <property type="entry name" value="HTH_ArsR_DNA-bd_dom"/>
</dbReference>
<dbReference type="Proteomes" id="UP000231252">
    <property type="component" value="Unassembled WGS sequence"/>
</dbReference>
<evidence type="ECO:0000313" key="5">
    <source>
        <dbReference type="EMBL" id="PIS22530.1"/>
    </source>
</evidence>
<reference evidence="6" key="1">
    <citation type="submission" date="2017-09" db="EMBL/GenBank/DDBJ databases">
        <title>Depth-based differentiation of microbial function through sediment-hosted aquifers and enrichment of novel symbionts in the deep terrestrial subsurface.</title>
        <authorList>
            <person name="Probst A.J."/>
            <person name="Ladd B."/>
            <person name="Jarett J.K."/>
            <person name="Geller-Mcgrath D.E."/>
            <person name="Sieber C.M.K."/>
            <person name="Emerson J.B."/>
            <person name="Anantharaman K."/>
            <person name="Thomas B.C."/>
            <person name="Malmstrom R."/>
            <person name="Stieglmeier M."/>
            <person name="Klingl A."/>
            <person name="Woyke T."/>
            <person name="Ryan C.M."/>
            <person name="Banfield J.F."/>
        </authorList>
    </citation>
    <scope>NUCLEOTIDE SEQUENCE [LARGE SCALE GENOMIC DNA]</scope>
</reference>
<dbReference type="PRINTS" id="PR00778">
    <property type="entry name" value="HTHARSR"/>
</dbReference>
<gene>
    <name evidence="5" type="ORF">COT50_01305</name>
</gene>
<dbReference type="CDD" id="cd00090">
    <property type="entry name" value="HTH_ARSR"/>
    <property type="match status" value="1"/>
</dbReference>
<dbReference type="GO" id="GO:0003677">
    <property type="term" value="F:DNA binding"/>
    <property type="evidence" value="ECO:0007669"/>
    <property type="project" value="UniProtKB-KW"/>
</dbReference>
<keyword evidence="2" id="KW-0238">DNA-binding</keyword>